<comment type="caution">
    <text evidence="2">The sequence shown here is derived from an EMBL/GenBank/DDBJ whole genome shotgun (WGS) entry which is preliminary data.</text>
</comment>
<keyword evidence="3" id="KW-1185">Reference proteome</keyword>
<dbReference type="OrthoDB" id="9780884at2"/>
<protein>
    <submittedName>
        <fullName evidence="2">Uncharacterized protein</fullName>
    </submittedName>
</protein>
<dbReference type="Proteomes" id="UP000468943">
    <property type="component" value="Unassembled WGS sequence"/>
</dbReference>
<accession>A0A6I4SQM3</accession>
<proteinExistence type="predicted"/>
<reference evidence="2 3" key="1">
    <citation type="submission" date="2019-12" db="EMBL/GenBank/DDBJ databases">
        <title>Genomic-based taxomic classification of the family Erythrobacteraceae.</title>
        <authorList>
            <person name="Xu L."/>
        </authorList>
    </citation>
    <scope>NUCLEOTIDE SEQUENCE [LARGE SCALE GENOMIC DNA]</scope>
    <source>
        <strain evidence="2 3">JCM 17802</strain>
    </source>
</reference>
<evidence type="ECO:0000313" key="3">
    <source>
        <dbReference type="Proteomes" id="UP000468943"/>
    </source>
</evidence>
<evidence type="ECO:0000313" key="2">
    <source>
        <dbReference type="EMBL" id="MXO57346.1"/>
    </source>
</evidence>
<dbReference type="RefSeq" id="WP_160598444.1">
    <property type="nucleotide sequence ID" value="NZ_WTYS01000001.1"/>
</dbReference>
<gene>
    <name evidence="2" type="ORF">GRI36_10680</name>
</gene>
<dbReference type="EMBL" id="WTYS01000001">
    <property type="protein sequence ID" value="MXO57346.1"/>
    <property type="molecule type" value="Genomic_DNA"/>
</dbReference>
<name>A0A6I4SQM3_9SPHN</name>
<evidence type="ECO:0000256" key="1">
    <source>
        <dbReference type="SAM" id="SignalP"/>
    </source>
</evidence>
<feature type="chain" id="PRO_5026255258" evidence="1">
    <location>
        <begin position="35"/>
        <end position="94"/>
    </location>
</feature>
<organism evidence="2 3">
    <name type="scientific">Pontixanthobacter gangjinensis</name>
    <dbReference type="NCBI Taxonomy" id="1028742"/>
    <lineage>
        <taxon>Bacteria</taxon>
        <taxon>Pseudomonadati</taxon>
        <taxon>Pseudomonadota</taxon>
        <taxon>Alphaproteobacteria</taxon>
        <taxon>Sphingomonadales</taxon>
        <taxon>Erythrobacteraceae</taxon>
        <taxon>Pontixanthobacter</taxon>
    </lineage>
</organism>
<dbReference type="AlphaFoldDB" id="A0A6I4SQM3"/>
<keyword evidence="1" id="KW-0732">Signal</keyword>
<feature type="signal peptide" evidence="1">
    <location>
        <begin position="1"/>
        <end position="34"/>
    </location>
</feature>
<sequence>MRAKGKPEKATRRKLKPRILLVLLLLCAAGVAVKAEDGTMAMPSVEHTAFGLKNYPDNAVPFTIALITEFHMAGPYIPPELLEIIVGQIIHSKP</sequence>